<dbReference type="GO" id="GO:0016020">
    <property type="term" value="C:membrane"/>
    <property type="evidence" value="ECO:0007669"/>
    <property type="project" value="InterPro"/>
</dbReference>
<dbReference type="PRINTS" id="PR01315">
    <property type="entry name" value="BATTENIN"/>
</dbReference>
<dbReference type="GO" id="GO:0051453">
    <property type="term" value="P:regulation of intracellular pH"/>
    <property type="evidence" value="ECO:0007669"/>
    <property type="project" value="TreeGrafter"/>
</dbReference>
<dbReference type="InterPro" id="IPR003492">
    <property type="entry name" value="Battenin_disease_Cln3"/>
</dbReference>
<dbReference type="Proteomes" id="UP000078512">
    <property type="component" value="Unassembled WGS sequence"/>
</dbReference>
<feature type="transmembrane region" description="Helical" evidence="8">
    <location>
        <begin position="139"/>
        <end position="160"/>
    </location>
</feature>
<dbReference type="InterPro" id="IPR036259">
    <property type="entry name" value="MFS_trans_sf"/>
</dbReference>
<feature type="transmembrane region" description="Helical" evidence="8">
    <location>
        <begin position="115"/>
        <end position="133"/>
    </location>
</feature>
<dbReference type="SUPFAM" id="SSF103473">
    <property type="entry name" value="MFS general substrate transporter"/>
    <property type="match status" value="1"/>
</dbReference>
<dbReference type="AlphaFoldDB" id="A0A197JNX4"/>
<evidence type="ECO:0000256" key="6">
    <source>
        <dbReference type="ARBA" id="ARBA00023136"/>
    </source>
</evidence>
<protein>
    <submittedName>
        <fullName evidence="9">Batten's disease protein Cln3</fullName>
    </submittedName>
</protein>
<evidence type="ECO:0000313" key="10">
    <source>
        <dbReference type="Proteomes" id="UP000078512"/>
    </source>
</evidence>
<dbReference type="Pfam" id="PF02487">
    <property type="entry name" value="CLN3"/>
    <property type="match status" value="2"/>
</dbReference>
<feature type="compositionally biased region" description="Polar residues" evidence="7">
    <location>
        <begin position="289"/>
        <end position="298"/>
    </location>
</feature>
<keyword evidence="5 8" id="KW-1133">Transmembrane helix</keyword>
<dbReference type="STRING" id="1314771.A0A197JNX4"/>
<evidence type="ECO:0000256" key="7">
    <source>
        <dbReference type="SAM" id="MobiDB-lite"/>
    </source>
</evidence>
<dbReference type="PANTHER" id="PTHR10981:SF0">
    <property type="entry name" value="BATTENIN"/>
    <property type="match status" value="1"/>
</dbReference>
<dbReference type="GO" id="GO:0005773">
    <property type="term" value="C:vacuole"/>
    <property type="evidence" value="ECO:0007669"/>
    <property type="project" value="TreeGrafter"/>
</dbReference>
<feature type="transmembrane region" description="Helical" evidence="8">
    <location>
        <begin position="476"/>
        <end position="494"/>
    </location>
</feature>
<reference evidence="9 10" key="1">
    <citation type="submission" date="2016-05" db="EMBL/GenBank/DDBJ databases">
        <title>Genome sequencing reveals origins of a unique bacterial endosymbiosis in the earliest lineages of terrestrial Fungi.</title>
        <authorList>
            <consortium name="DOE Joint Genome Institute"/>
            <person name="Uehling J."/>
            <person name="Gryganskyi A."/>
            <person name="Hameed K."/>
            <person name="Tschaplinski T."/>
            <person name="Misztal P."/>
            <person name="Wu S."/>
            <person name="Desiro A."/>
            <person name="Vande Pol N."/>
            <person name="Du Z.-Y."/>
            <person name="Zienkiewicz A."/>
            <person name="Zienkiewicz K."/>
            <person name="Morin E."/>
            <person name="Tisserant E."/>
            <person name="Splivallo R."/>
            <person name="Hainaut M."/>
            <person name="Henrissat B."/>
            <person name="Ohm R."/>
            <person name="Kuo A."/>
            <person name="Yan J."/>
            <person name="Lipzen A."/>
            <person name="Nolan M."/>
            <person name="Labutti K."/>
            <person name="Barry K."/>
            <person name="Goldstein A."/>
            <person name="Labbe J."/>
            <person name="Schadt C."/>
            <person name="Tuskan G."/>
            <person name="Grigoriev I."/>
            <person name="Martin F."/>
            <person name="Vilgalys R."/>
            <person name="Bonito G."/>
        </authorList>
    </citation>
    <scope>NUCLEOTIDE SEQUENCE [LARGE SCALE GENOMIC DNA]</scope>
    <source>
        <strain evidence="9 10">AG-77</strain>
    </source>
</reference>
<comment type="subcellular location">
    <subcellularLocation>
        <location evidence="1">Endomembrane system</location>
        <topology evidence="1">Multi-pass membrane protein</topology>
    </subcellularLocation>
</comment>
<keyword evidence="10" id="KW-1185">Reference proteome</keyword>
<feature type="region of interest" description="Disordered" evidence="7">
    <location>
        <begin position="387"/>
        <end position="413"/>
    </location>
</feature>
<feature type="transmembrane region" description="Helical" evidence="8">
    <location>
        <begin position="54"/>
        <end position="75"/>
    </location>
</feature>
<keyword evidence="4 8" id="KW-0812">Transmembrane</keyword>
<feature type="transmembrane region" description="Helical" evidence="8">
    <location>
        <begin position="501"/>
        <end position="522"/>
    </location>
</feature>
<gene>
    <name evidence="9" type="ORF">K457DRAFT_140288</name>
</gene>
<evidence type="ECO:0000313" key="9">
    <source>
        <dbReference type="EMBL" id="OAQ26663.1"/>
    </source>
</evidence>
<feature type="transmembrane region" description="Helical" evidence="8">
    <location>
        <begin position="87"/>
        <end position="108"/>
    </location>
</feature>
<keyword evidence="3" id="KW-0813">Transport</keyword>
<keyword evidence="6 8" id="KW-0472">Membrane</keyword>
<dbReference type="GO" id="GO:0012505">
    <property type="term" value="C:endomembrane system"/>
    <property type="evidence" value="ECO:0007669"/>
    <property type="project" value="UniProtKB-SubCell"/>
</dbReference>
<organism evidence="9 10">
    <name type="scientific">Linnemannia elongata AG-77</name>
    <dbReference type="NCBI Taxonomy" id="1314771"/>
    <lineage>
        <taxon>Eukaryota</taxon>
        <taxon>Fungi</taxon>
        <taxon>Fungi incertae sedis</taxon>
        <taxon>Mucoromycota</taxon>
        <taxon>Mortierellomycotina</taxon>
        <taxon>Mortierellomycetes</taxon>
        <taxon>Mortierellales</taxon>
        <taxon>Mortierellaceae</taxon>
        <taxon>Linnemannia</taxon>
    </lineage>
</organism>
<evidence type="ECO:0000256" key="1">
    <source>
        <dbReference type="ARBA" id="ARBA00004127"/>
    </source>
</evidence>
<dbReference type="PANTHER" id="PTHR10981">
    <property type="entry name" value="BATTENIN"/>
    <property type="match status" value="1"/>
</dbReference>
<feature type="transmembrane region" description="Helical" evidence="8">
    <location>
        <begin position="589"/>
        <end position="613"/>
    </location>
</feature>
<evidence type="ECO:0000256" key="4">
    <source>
        <dbReference type="ARBA" id="ARBA00022692"/>
    </source>
</evidence>
<accession>A0A197JNX4</accession>
<feature type="compositionally biased region" description="Polar residues" evidence="7">
    <location>
        <begin position="314"/>
        <end position="353"/>
    </location>
</feature>
<feature type="region of interest" description="Disordered" evidence="7">
    <location>
        <begin position="260"/>
        <end position="375"/>
    </location>
</feature>
<evidence type="ECO:0000256" key="3">
    <source>
        <dbReference type="ARBA" id="ARBA00022448"/>
    </source>
</evidence>
<name>A0A197JNX4_9FUNG</name>
<evidence type="ECO:0000256" key="2">
    <source>
        <dbReference type="ARBA" id="ARBA00007467"/>
    </source>
</evidence>
<feature type="transmembrane region" description="Helical" evidence="8">
    <location>
        <begin position="172"/>
        <end position="196"/>
    </location>
</feature>
<feature type="transmembrane region" description="Helical" evidence="8">
    <location>
        <begin position="429"/>
        <end position="448"/>
    </location>
</feature>
<evidence type="ECO:0000256" key="8">
    <source>
        <dbReference type="SAM" id="Phobius"/>
    </source>
</evidence>
<feature type="transmembrane region" description="Helical" evidence="8">
    <location>
        <begin position="202"/>
        <end position="220"/>
    </location>
</feature>
<comment type="similarity">
    <text evidence="2">Belongs to the battenin family.</text>
</comment>
<sequence length="635" mass="69396">MFEWLSRRRPYATTAYSSIDTDNESLDTPTLHVTHRGKISARFRQLLSGIGRDWIAFFTFGIINNIIYVVILSAAVDLVGAKVPKGIVLLADIAPSLLVKMIAPYFVYRIPYSTRVVLCASLSFSAVVLIAQAESITVRLLGVMMASLSSGLGELTFLMLSSFYRLEMVSAWSSGTGGAGLLGALLFLALTSWLGLSVPQTLAVVSLFPALMLIAYFVILTKATSPASRHQAAGEGYRPLSTSNQIFTNNNDEERLLSATNHHQRPRASTWDPSTAYLAPRVAKPTSPPSFHSMNGVSEGTGVSRFDQHHDQHGNGSRSTQTEGSTLPTSSGRTSPPSITHTNDNSSASSVTFPTPPAIPSWDLTPPSWDAPQRRAEPTSINTLLAATDPGDPNFVSPFRESEESGSGRRRRVYKSQPNEDMTMQEKRAMARSLLVPFMFPLFLVYFAEYTMNQGVLPVVLFPLDKTPFTHMRDHYVTYSAIYQLGVFISRSSASLIEIPYLWIPSLLQVLTLLLASAQAVLTTVVSSPPPTYSSSWWGDGLASLPMPFPNIYFVFLLIFWEGLLGGATYVHTYIGISKNLEHDPRGKEFALGVVGVADGLGILLAGVVSLWLEPALCQWQVAERGVNLCLNMAD</sequence>
<dbReference type="EMBL" id="KV442065">
    <property type="protein sequence ID" value="OAQ26663.1"/>
    <property type="molecule type" value="Genomic_DNA"/>
</dbReference>
<evidence type="ECO:0000256" key="5">
    <source>
        <dbReference type="ARBA" id="ARBA00022989"/>
    </source>
</evidence>
<dbReference type="OrthoDB" id="5965864at2759"/>
<feature type="transmembrane region" description="Helical" evidence="8">
    <location>
        <begin position="552"/>
        <end position="577"/>
    </location>
</feature>
<proteinExistence type="inferred from homology"/>